<dbReference type="EMBL" id="JABSTQ010004007">
    <property type="protein sequence ID" value="KAG0442981.1"/>
    <property type="molecule type" value="Genomic_DNA"/>
</dbReference>
<protein>
    <submittedName>
        <fullName evidence="1">Uncharacterized protein</fullName>
    </submittedName>
</protein>
<comment type="caution">
    <text evidence="1">The sequence shown here is derived from an EMBL/GenBank/DDBJ whole genome shotgun (WGS) entry which is preliminary data.</text>
</comment>
<organism evidence="1 2">
    <name type="scientific">Ixodes persulcatus</name>
    <name type="common">Taiga tick</name>
    <dbReference type="NCBI Taxonomy" id="34615"/>
    <lineage>
        <taxon>Eukaryota</taxon>
        <taxon>Metazoa</taxon>
        <taxon>Ecdysozoa</taxon>
        <taxon>Arthropoda</taxon>
        <taxon>Chelicerata</taxon>
        <taxon>Arachnida</taxon>
        <taxon>Acari</taxon>
        <taxon>Parasitiformes</taxon>
        <taxon>Ixodida</taxon>
        <taxon>Ixodoidea</taxon>
        <taxon>Ixodidae</taxon>
        <taxon>Ixodinae</taxon>
        <taxon>Ixodes</taxon>
    </lineage>
</organism>
<sequence length="1161" mass="131645">MSLSTPGYQKIVCAKLFVTDLPGALYILESLIQRRNPSILSARRLGTTNSVLIIFEDEKVPYHVYYQGAEYRCYLHKKKHEVCGNCGAFGHREDVCPREAGTPPKVCPKCGLKTPTSDHPCEPRCAMCGKDHETGDKKCRQRYRTPYLVQKRRWNKERQARERQRSQSDDRQRPRTRSLSFPRLPQATQAQGNQVQTPASARQRSQSRGRARTRTPESRSPKQTPRTPSRDQGRKRHQTPEKAEEPEVEGDPTKGINVAIIKETVKETLKELMPEITVGFRRLFTKVAAIAGGRTWLTLGDFNAAHTAWGYTRVDNQGRKLYQVIEAEQFTILTDPGQPTRRGNVRQRDTTPDLAFLKHGGPATWRDTQTDLGSDHYIIEIKITGHMLPKQYNKTQRITDWHAFRAARKERKLVIGNLQEWCATLQQDASRATKTVQTEENECVDPHLLHMWEARDSLKRRLTRSKHNRALRRKVIELQRTIEKYANKLEEQRWDDICTQMEGSMSGTRTWNLLRHLIDETNSRGYHKQRMATLIHNYQGTVQDLLSELRACHIDASPSVPPQEYPGDPNPEMDRPFTVAEVRSAALRVRTKSAPGPDGTTNKMIRNLDEDSLQALTNYINDIWSTGRLPNEWKEAKMIFLPKPNKPLEPGNLRPISLTSCLGKLMEHVVLARLTHMADDKALFPDTMYGFRKGLSTQDGPQRITLTTKSGETIPEVDTIKVLGLLIQRDGHNTEFVRKFGKQAEQVARLLTKVASRHKGLSERHLCRLIRAFIISRLVYATSYLKLRATEEERLNAHLRSLFKQAVGLPKSASNQRLLEMGLHNTIRELAEATRTAQESRLTQTRAVVETLRRIGYHCESTGHEARVPESFRNLLHFIPLPRHMGGGSEGRRTHRVRALQQAWNNKPNVWYVDASPYPQERAHVIVAIAPNEGATVTASVRTPNTREAEECAIALAINEIGRSGKDGAIISDSQDAIRRLERGTVANTALRLLTSSPTKGKIAIRWTPAHAGLEGNERADSLARELTAQADTTQAPLSPTPLTGYRDILSHYRSDRARYPEPHKTLTRHQAVIIRQVEANALPNPHILSKIHPDLYQPSCRSPSKDTQLAIVKLAEREVQPRTWILQDPGGTLPNTTSATQARRGALTQQTPESIFLWAK</sequence>
<evidence type="ECO:0000313" key="2">
    <source>
        <dbReference type="Proteomes" id="UP000805193"/>
    </source>
</evidence>
<reference evidence="1 2" key="1">
    <citation type="journal article" date="2020" name="Cell">
        <title>Large-Scale Comparative Analyses of Tick Genomes Elucidate Their Genetic Diversity and Vector Capacities.</title>
        <authorList>
            <consortium name="Tick Genome and Microbiome Consortium (TIGMIC)"/>
            <person name="Jia N."/>
            <person name="Wang J."/>
            <person name="Shi W."/>
            <person name="Du L."/>
            <person name="Sun Y."/>
            <person name="Zhan W."/>
            <person name="Jiang J.F."/>
            <person name="Wang Q."/>
            <person name="Zhang B."/>
            <person name="Ji P."/>
            <person name="Bell-Sakyi L."/>
            <person name="Cui X.M."/>
            <person name="Yuan T.T."/>
            <person name="Jiang B.G."/>
            <person name="Yang W.F."/>
            <person name="Lam T.T."/>
            <person name="Chang Q.C."/>
            <person name="Ding S.J."/>
            <person name="Wang X.J."/>
            <person name="Zhu J.G."/>
            <person name="Ruan X.D."/>
            <person name="Zhao L."/>
            <person name="Wei J.T."/>
            <person name="Ye R.Z."/>
            <person name="Que T.C."/>
            <person name="Du C.H."/>
            <person name="Zhou Y.H."/>
            <person name="Cheng J.X."/>
            <person name="Dai P.F."/>
            <person name="Guo W.B."/>
            <person name="Han X.H."/>
            <person name="Huang E.J."/>
            <person name="Li L.F."/>
            <person name="Wei W."/>
            <person name="Gao Y.C."/>
            <person name="Liu J.Z."/>
            <person name="Shao H.Z."/>
            <person name="Wang X."/>
            <person name="Wang C.C."/>
            <person name="Yang T.C."/>
            <person name="Huo Q.B."/>
            <person name="Li W."/>
            <person name="Chen H.Y."/>
            <person name="Chen S.E."/>
            <person name="Zhou L.G."/>
            <person name="Ni X.B."/>
            <person name="Tian J.H."/>
            <person name="Sheng Y."/>
            <person name="Liu T."/>
            <person name="Pan Y.S."/>
            <person name="Xia L.Y."/>
            <person name="Li J."/>
            <person name="Zhao F."/>
            <person name="Cao W.C."/>
        </authorList>
    </citation>
    <scope>NUCLEOTIDE SEQUENCE [LARGE SCALE GENOMIC DNA]</scope>
    <source>
        <strain evidence="1">Iper-2018</strain>
    </source>
</reference>
<evidence type="ECO:0000313" key="1">
    <source>
        <dbReference type="EMBL" id="KAG0442981.1"/>
    </source>
</evidence>
<keyword evidence="2" id="KW-1185">Reference proteome</keyword>
<name>A0AC60QTL6_IXOPE</name>
<dbReference type="Proteomes" id="UP000805193">
    <property type="component" value="Unassembled WGS sequence"/>
</dbReference>
<gene>
    <name evidence="1" type="ORF">HPB47_015413</name>
</gene>
<accession>A0AC60QTL6</accession>
<proteinExistence type="predicted"/>